<name>A0AA96HVK2_9CAUD</name>
<protein>
    <submittedName>
        <fullName evidence="2">Uncharacterized protein</fullName>
    </submittedName>
</protein>
<accession>A0AA96HVK2</accession>
<proteinExistence type="predicted"/>
<feature type="compositionally biased region" description="Basic and acidic residues" evidence="1">
    <location>
        <begin position="54"/>
        <end position="65"/>
    </location>
</feature>
<gene>
    <name evidence="2" type="primary">57</name>
    <name evidence="2" type="ORF">SEA_ALTADENA_57</name>
</gene>
<reference evidence="2 3" key="1">
    <citation type="submission" date="2023-08" db="EMBL/GenBank/DDBJ databases">
        <authorList>
            <person name="Beyer A.R."/>
            <person name="Cuttino I."/>
            <person name="Clifton D.R."/>
            <person name="Poitier J.S."/>
            <person name="White J."/>
            <person name="Ko C."/>
            <person name="Russell D.A."/>
            <person name="Jacobs-Sera D."/>
            <person name="Hatfull G.F."/>
        </authorList>
    </citation>
    <scope>NUCLEOTIDE SEQUENCE [LARGE SCALE GENOMIC DNA]</scope>
</reference>
<sequence length="134" mass="14963">MRAPKYAAYQLDGVHGGKLLEWHEQSETYRAIADFPQAVRASLVADELNAAEARREADERAREAAEAEAQGAPSEPRETQLDALVIPGDTERHPELHADRRPDSYGHFEEFRGREHKLAPRIGFLPPDGTVPGR</sequence>
<dbReference type="Proteomes" id="UP001304441">
    <property type="component" value="Segment"/>
</dbReference>
<evidence type="ECO:0000256" key="1">
    <source>
        <dbReference type="SAM" id="MobiDB-lite"/>
    </source>
</evidence>
<feature type="region of interest" description="Disordered" evidence="1">
    <location>
        <begin position="54"/>
        <end position="81"/>
    </location>
</feature>
<evidence type="ECO:0000313" key="3">
    <source>
        <dbReference type="Proteomes" id="UP001304441"/>
    </source>
</evidence>
<keyword evidence="3" id="KW-1185">Reference proteome</keyword>
<dbReference type="EMBL" id="OR521058">
    <property type="protein sequence ID" value="WNO25879.1"/>
    <property type="molecule type" value="Genomic_DNA"/>
</dbReference>
<organism evidence="2 3">
    <name type="scientific">Arthrobacter phage Altadena</name>
    <dbReference type="NCBI Taxonomy" id="3059064"/>
    <lineage>
        <taxon>Viruses</taxon>
        <taxon>Duplodnaviria</taxon>
        <taxon>Heunggongvirae</taxon>
        <taxon>Uroviricota</taxon>
        <taxon>Caudoviricetes</taxon>
        <taxon>Berryhillviridae</taxon>
        <taxon>Altadenavirus</taxon>
        <taxon>Altadenavirus altadena</taxon>
    </lineage>
</organism>
<evidence type="ECO:0000313" key="2">
    <source>
        <dbReference type="EMBL" id="WNO25879.1"/>
    </source>
</evidence>